<feature type="domain" description="Alkaline proteinase inhibitor/ Outer membrane lipoprotein Omp19" evidence="8">
    <location>
        <begin position="39"/>
        <end position="134"/>
    </location>
</feature>
<dbReference type="Pfam" id="PF02974">
    <property type="entry name" value="Inh"/>
    <property type="match status" value="1"/>
</dbReference>
<dbReference type="Proteomes" id="UP000248897">
    <property type="component" value="Chromosome 1"/>
</dbReference>
<evidence type="ECO:0000256" key="1">
    <source>
        <dbReference type="ARBA" id="ARBA00004418"/>
    </source>
</evidence>
<keyword evidence="3" id="KW-0483">Metalloprotease inhibitor</keyword>
<dbReference type="STRING" id="82996.ADP72_24625"/>
<keyword evidence="7" id="KW-0481">Metalloenzyme inhibitor</keyword>
<protein>
    <submittedName>
        <fullName evidence="9">Proteinase inhibitor</fullName>
    </submittedName>
</protein>
<dbReference type="EMBL" id="LS483469">
    <property type="protein sequence ID" value="SQI39618.1"/>
    <property type="molecule type" value="Genomic_DNA"/>
</dbReference>
<evidence type="ECO:0000313" key="9">
    <source>
        <dbReference type="EMBL" id="SQI39618.1"/>
    </source>
</evidence>
<sequence length="140" mass="15273">MITLCPFTPLRVLRRIALTGAVMSLLLCSNTFASSLPLLAPSALKGHWQLTDTEGKIAACDVELSDERIESTNAYRFTASSQCLQPLALTELPVAWRPTPDGMTLTNADGSRVAFLALTAPKRYEVMNHGGKPRFVLTPR</sequence>
<dbReference type="SUPFAM" id="SSF50882">
    <property type="entry name" value="beta-Barrel protease inhibitors"/>
    <property type="match status" value="1"/>
</dbReference>
<evidence type="ECO:0000259" key="8">
    <source>
        <dbReference type="Pfam" id="PF02974"/>
    </source>
</evidence>
<dbReference type="InterPro" id="IPR021140">
    <property type="entry name" value="Inh/Omp19"/>
</dbReference>
<evidence type="ECO:0000256" key="3">
    <source>
        <dbReference type="ARBA" id="ARBA00022608"/>
    </source>
</evidence>
<dbReference type="InterPro" id="IPR016085">
    <property type="entry name" value="Protease_inh_B-barrel_dom"/>
</dbReference>
<dbReference type="Gene3D" id="2.40.128.10">
    <property type="match status" value="1"/>
</dbReference>
<evidence type="ECO:0000256" key="2">
    <source>
        <dbReference type="ARBA" id="ARBA00006813"/>
    </source>
</evidence>
<dbReference type="InterPro" id="IPR022815">
    <property type="entry name" value="Inh"/>
</dbReference>
<comment type="subcellular location">
    <subcellularLocation>
        <location evidence="1">Periplasm</location>
    </subcellularLocation>
</comment>
<organism evidence="9 10">
    <name type="scientific">Serratia plymuthica</name>
    <dbReference type="NCBI Taxonomy" id="82996"/>
    <lineage>
        <taxon>Bacteria</taxon>
        <taxon>Pseudomonadati</taxon>
        <taxon>Pseudomonadota</taxon>
        <taxon>Gammaproteobacteria</taxon>
        <taxon>Enterobacterales</taxon>
        <taxon>Yersiniaceae</taxon>
        <taxon>Serratia</taxon>
    </lineage>
</organism>
<evidence type="ECO:0000256" key="7">
    <source>
        <dbReference type="ARBA" id="ARBA00023215"/>
    </source>
</evidence>
<reference evidence="9 10" key="1">
    <citation type="submission" date="2018-06" db="EMBL/GenBank/DDBJ databases">
        <authorList>
            <consortium name="Pathogen Informatics"/>
            <person name="Doyle S."/>
        </authorList>
    </citation>
    <scope>NUCLEOTIDE SEQUENCE [LARGE SCALE GENOMIC DNA]</scope>
    <source>
        <strain evidence="9 10">NCTC12961</strain>
    </source>
</reference>
<keyword evidence="4" id="KW-0646">Protease inhibitor</keyword>
<evidence type="ECO:0000313" key="10">
    <source>
        <dbReference type="Proteomes" id="UP000248897"/>
    </source>
</evidence>
<evidence type="ECO:0000256" key="5">
    <source>
        <dbReference type="ARBA" id="ARBA00022729"/>
    </source>
</evidence>
<name>A0A2X4UV96_SERPL</name>
<dbReference type="PRINTS" id="PR01274">
    <property type="entry name" value="MPTASEINHBTR"/>
</dbReference>
<dbReference type="AlphaFoldDB" id="A0A2X4UV96"/>
<proteinExistence type="inferred from homology"/>
<gene>
    <name evidence="9" type="primary">inh_2</name>
    <name evidence="9" type="ORF">NCTC12961_02861</name>
</gene>
<dbReference type="GO" id="GO:0042597">
    <property type="term" value="C:periplasmic space"/>
    <property type="evidence" value="ECO:0007669"/>
    <property type="project" value="UniProtKB-SubCell"/>
</dbReference>
<keyword evidence="6" id="KW-0574">Periplasm</keyword>
<dbReference type="GO" id="GO:0008191">
    <property type="term" value="F:metalloendopeptidase inhibitor activity"/>
    <property type="evidence" value="ECO:0007669"/>
    <property type="project" value="InterPro"/>
</dbReference>
<keyword evidence="5" id="KW-0732">Signal</keyword>
<accession>A0A2X4UV96</accession>
<evidence type="ECO:0000256" key="6">
    <source>
        <dbReference type="ARBA" id="ARBA00022764"/>
    </source>
</evidence>
<evidence type="ECO:0000256" key="4">
    <source>
        <dbReference type="ARBA" id="ARBA00022690"/>
    </source>
</evidence>
<comment type="similarity">
    <text evidence="2">Belongs to the protease inhibitor I38 family.</text>
</comment>